<name>A0A7X0SS20_9BACL</name>
<proteinExistence type="predicted"/>
<organism evidence="2 3">
    <name type="scientific">Cohnella zeiphila</name>
    <dbReference type="NCBI Taxonomy" id="2761120"/>
    <lineage>
        <taxon>Bacteria</taxon>
        <taxon>Bacillati</taxon>
        <taxon>Bacillota</taxon>
        <taxon>Bacilli</taxon>
        <taxon>Bacillales</taxon>
        <taxon>Paenibacillaceae</taxon>
        <taxon>Cohnella</taxon>
    </lineage>
</organism>
<protein>
    <submittedName>
        <fullName evidence="2">Glycerophosphodiester phosphodiesterase</fullName>
    </submittedName>
</protein>
<dbReference type="SUPFAM" id="SSF51695">
    <property type="entry name" value="PLC-like phosphodiesterases"/>
    <property type="match status" value="1"/>
</dbReference>
<dbReference type="RefSeq" id="WP_185132733.1">
    <property type="nucleotide sequence ID" value="NZ_JACJVO010000040.1"/>
</dbReference>
<dbReference type="GO" id="GO:0006629">
    <property type="term" value="P:lipid metabolic process"/>
    <property type="evidence" value="ECO:0007669"/>
    <property type="project" value="InterPro"/>
</dbReference>
<dbReference type="AlphaFoldDB" id="A0A7X0SS20"/>
<dbReference type="PROSITE" id="PS51704">
    <property type="entry name" value="GP_PDE"/>
    <property type="match status" value="1"/>
</dbReference>
<feature type="domain" description="GP-PDE" evidence="1">
    <location>
        <begin position="12"/>
        <end position="248"/>
    </location>
</feature>
<evidence type="ECO:0000313" key="3">
    <source>
        <dbReference type="Proteomes" id="UP000564644"/>
    </source>
</evidence>
<dbReference type="EMBL" id="JACJVO010000040">
    <property type="protein sequence ID" value="MBB6735061.1"/>
    <property type="molecule type" value="Genomic_DNA"/>
</dbReference>
<dbReference type="Pfam" id="PF03009">
    <property type="entry name" value="GDPD"/>
    <property type="match status" value="1"/>
</dbReference>
<sequence length="252" mass="28153">MTERVAERARLHPCVAHRGWSGGAPENTIAAFRLALSEPEVRWLELDVHLSKDEVPVVIHDGKLNRTTSGKGRVAERTAAELARTDAGSWFHPVYGEETIPTLEEVLRLACGRSHLNIELKEGPNGKLLARRTVEMIRSHRMDADVVITSFDRRLIQEVKRVAPEIATGLILDRRPRGLVPLLQSLQASMLSLQYDMLSESLLRETADAGIRVMVWTVNDPGALLRLTAMPQPFLICTNYPDRWLAAVKEGS</sequence>
<dbReference type="PANTHER" id="PTHR46211:SF1">
    <property type="entry name" value="GLYCEROPHOSPHODIESTER PHOSPHODIESTERASE, CYTOPLASMIC"/>
    <property type="match status" value="1"/>
</dbReference>
<dbReference type="Proteomes" id="UP000564644">
    <property type="component" value="Unassembled WGS sequence"/>
</dbReference>
<comment type="caution">
    <text evidence="2">The sequence shown here is derived from an EMBL/GenBank/DDBJ whole genome shotgun (WGS) entry which is preliminary data.</text>
</comment>
<accession>A0A7X0SS20</accession>
<dbReference type="Gene3D" id="3.20.20.190">
    <property type="entry name" value="Phosphatidylinositol (PI) phosphodiesterase"/>
    <property type="match status" value="1"/>
</dbReference>
<evidence type="ECO:0000259" key="1">
    <source>
        <dbReference type="PROSITE" id="PS51704"/>
    </source>
</evidence>
<dbReference type="GO" id="GO:0008081">
    <property type="term" value="F:phosphoric diester hydrolase activity"/>
    <property type="evidence" value="ECO:0007669"/>
    <property type="project" value="InterPro"/>
</dbReference>
<reference evidence="2 3" key="1">
    <citation type="submission" date="2020-08" db="EMBL/GenBank/DDBJ databases">
        <title>Cohnella phylogeny.</title>
        <authorList>
            <person name="Dunlap C."/>
        </authorList>
    </citation>
    <scope>NUCLEOTIDE SEQUENCE [LARGE SCALE GENOMIC DNA]</scope>
    <source>
        <strain evidence="2 3">CBP 2801</strain>
    </source>
</reference>
<dbReference type="InterPro" id="IPR030395">
    <property type="entry name" value="GP_PDE_dom"/>
</dbReference>
<keyword evidence="3" id="KW-1185">Reference proteome</keyword>
<dbReference type="InterPro" id="IPR017946">
    <property type="entry name" value="PLC-like_Pdiesterase_TIM-brl"/>
</dbReference>
<evidence type="ECO:0000313" key="2">
    <source>
        <dbReference type="EMBL" id="MBB6735061.1"/>
    </source>
</evidence>
<dbReference type="PANTHER" id="PTHR46211">
    <property type="entry name" value="GLYCEROPHOSPHORYL DIESTER PHOSPHODIESTERASE"/>
    <property type="match status" value="1"/>
</dbReference>
<gene>
    <name evidence="2" type="ORF">H7C18_29520</name>
</gene>